<name>A0ABT9VYX8_9BACI</name>
<accession>A0ABT9VYX8</accession>
<reference evidence="1 2" key="1">
    <citation type="submission" date="2023-07" db="EMBL/GenBank/DDBJ databases">
        <title>Genomic Encyclopedia of Type Strains, Phase IV (KMG-IV): sequencing the most valuable type-strain genomes for metagenomic binning, comparative biology and taxonomic classification.</title>
        <authorList>
            <person name="Goeker M."/>
        </authorList>
    </citation>
    <scope>NUCLEOTIDE SEQUENCE [LARGE SCALE GENOMIC DNA]</scope>
    <source>
        <strain evidence="1 2">DSM 12751</strain>
    </source>
</reference>
<proteinExistence type="predicted"/>
<keyword evidence="2" id="KW-1185">Reference proteome</keyword>
<sequence>MRKFNMNNPQKGENIMQKKRIMIYENTKYWSTGPC</sequence>
<comment type="caution">
    <text evidence="1">The sequence shown here is derived from an EMBL/GenBank/DDBJ whole genome shotgun (WGS) entry which is preliminary data.</text>
</comment>
<organism evidence="1 2">
    <name type="scientific">Caldalkalibacillus horti</name>
    <dbReference type="NCBI Taxonomy" id="77523"/>
    <lineage>
        <taxon>Bacteria</taxon>
        <taxon>Bacillati</taxon>
        <taxon>Bacillota</taxon>
        <taxon>Bacilli</taxon>
        <taxon>Bacillales</taxon>
        <taxon>Bacillaceae</taxon>
        <taxon>Caldalkalibacillus</taxon>
    </lineage>
</organism>
<evidence type="ECO:0000313" key="2">
    <source>
        <dbReference type="Proteomes" id="UP001235840"/>
    </source>
</evidence>
<dbReference type="EMBL" id="JAUSTY010000006">
    <property type="protein sequence ID" value="MDQ0165810.1"/>
    <property type="molecule type" value="Genomic_DNA"/>
</dbReference>
<gene>
    <name evidence="1" type="ORF">J2S11_001711</name>
</gene>
<protein>
    <submittedName>
        <fullName evidence="1">Uncharacterized protein</fullName>
    </submittedName>
</protein>
<evidence type="ECO:0000313" key="1">
    <source>
        <dbReference type="EMBL" id="MDQ0165810.1"/>
    </source>
</evidence>
<dbReference type="Proteomes" id="UP001235840">
    <property type="component" value="Unassembled WGS sequence"/>
</dbReference>